<dbReference type="InterPro" id="IPR026395">
    <property type="entry name" value="CshA_fibril"/>
</dbReference>
<evidence type="ECO:0000256" key="2">
    <source>
        <dbReference type="SAM" id="SignalP"/>
    </source>
</evidence>
<feature type="compositionally biased region" description="Acidic residues" evidence="1">
    <location>
        <begin position="1245"/>
        <end position="1258"/>
    </location>
</feature>
<feature type="compositionally biased region" description="Low complexity" evidence="1">
    <location>
        <begin position="1211"/>
        <end position="1231"/>
    </location>
</feature>
<feature type="region of interest" description="Disordered" evidence="1">
    <location>
        <begin position="1190"/>
        <end position="1279"/>
    </location>
</feature>
<comment type="caution">
    <text evidence="4">The sequence shown here is derived from an EMBL/GenBank/DDBJ whole genome shotgun (WGS) entry which is preliminary data.</text>
</comment>
<evidence type="ECO:0000313" key="5">
    <source>
        <dbReference type="Proteomes" id="UP000251545"/>
    </source>
</evidence>
<feature type="compositionally biased region" description="Acidic residues" evidence="1">
    <location>
        <begin position="1197"/>
        <end position="1210"/>
    </location>
</feature>
<organism evidence="4 5">
    <name type="scientific">Jejuia pallidilutea</name>
    <dbReference type="NCBI Taxonomy" id="504487"/>
    <lineage>
        <taxon>Bacteria</taxon>
        <taxon>Pseudomonadati</taxon>
        <taxon>Bacteroidota</taxon>
        <taxon>Flavobacteriia</taxon>
        <taxon>Flavobacteriales</taxon>
        <taxon>Flavobacteriaceae</taxon>
        <taxon>Jejuia</taxon>
    </lineage>
</organism>
<dbReference type="InterPro" id="IPR028974">
    <property type="entry name" value="TSP_type-3_rpt"/>
</dbReference>
<feature type="compositionally biased region" description="Low complexity" evidence="1">
    <location>
        <begin position="1259"/>
        <end position="1279"/>
    </location>
</feature>
<protein>
    <submittedName>
        <fullName evidence="4">CshA-type fibril repeat protein</fullName>
    </submittedName>
</protein>
<dbReference type="GO" id="GO:0005509">
    <property type="term" value="F:calcium ion binding"/>
    <property type="evidence" value="ECO:0007669"/>
    <property type="project" value="InterPro"/>
</dbReference>
<dbReference type="Pfam" id="PF17963">
    <property type="entry name" value="Big_9"/>
    <property type="match status" value="4"/>
</dbReference>
<dbReference type="AlphaFoldDB" id="A0A362X8P9"/>
<accession>A0A362X8P9</accession>
<evidence type="ECO:0000256" key="1">
    <source>
        <dbReference type="SAM" id="MobiDB-lite"/>
    </source>
</evidence>
<dbReference type="Pfam" id="PF19076">
    <property type="entry name" value="CshA_repeat"/>
    <property type="match status" value="1"/>
</dbReference>
<feature type="domain" description="CshA" evidence="3">
    <location>
        <begin position="297"/>
        <end position="350"/>
    </location>
</feature>
<reference evidence="4 5" key="1">
    <citation type="submission" date="2018-02" db="EMBL/GenBank/DDBJ databases">
        <title>Genomic Encyclopedia of Archaeal and Bacterial Type Strains, Phase II (KMG-II): from individual species to whole genera.</title>
        <authorList>
            <person name="Goeker M."/>
        </authorList>
    </citation>
    <scope>NUCLEOTIDE SEQUENCE [LARGE SCALE GENOMIC DNA]</scope>
    <source>
        <strain evidence="4 5">DSM 21165</strain>
    </source>
</reference>
<dbReference type="Proteomes" id="UP000251545">
    <property type="component" value="Unassembled WGS sequence"/>
</dbReference>
<dbReference type="Gene3D" id="4.10.1080.10">
    <property type="entry name" value="TSP type-3 repeat"/>
    <property type="match status" value="1"/>
</dbReference>
<feature type="region of interest" description="Disordered" evidence="1">
    <location>
        <begin position="816"/>
        <end position="835"/>
    </location>
</feature>
<feature type="compositionally biased region" description="Polar residues" evidence="1">
    <location>
        <begin position="628"/>
        <end position="639"/>
    </location>
</feature>
<keyword evidence="2" id="KW-0732">Signal</keyword>
<dbReference type="RefSeq" id="WP_105473665.1">
    <property type="nucleotide sequence ID" value="NZ_PVEO01000005.1"/>
</dbReference>
<dbReference type="EMBL" id="PVEO01000005">
    <property type="protein sequence ID" value="PQV48160.1"/>
    <property type="molecule type" value="Genomic_DNA"/>
</dbReference>
<feature type="chain" id="PRO_5017008612" evidence="2">
    <location>
        <begin position="30"/>
        <end position="1279"/>
    </location>
</feature>
<evidence type="ECO:0000313" key="4">
    <source>
        <dbReference type="EMBL" id="PQV48160.1"/>
    </source>
</evidence>
<gene>
    <name evidence="4" type="ORF">CLV33_1051</name>
</gene>
<proteinExistence type="predicted"/>
<name>A0A362X8P9_9FLAO</name>
<dbReference type="Gene3D" id="2.60.40.3440">
    <property type="match status" value="3"/>
</dbReference>
<sequence length="1279" mass="131377">MLKTTKVIHQKLKLVIGIALIINALNCFSQSTPTFGGIQGPTLLSGTLNQQGSRYLYTNVVVNVNGTTTNADAVVTIVNLNNITVNSVDTTLGVDNRFEPSTTTTAAGGFVEWELLFIQDGTATATSNGVPILLDSYTLEAIDVDGNEFFEVSVPDSYSLEAGNSPTPGGCPQSSASINNAIGCPTDLVVSTNGEFTRFQSDTDFSAGINAARTEFVVSVVYNNVSRVRFRNGRSTSGGTRQNSVSFLGEVNFINPATTTVNNPPVVIDNLGNVVLQNSTGNPAINILIGSSDPDGNLDPTSIVLIDPNNASNVGAVGNDLVVPGIGTYAVDNTGNVVFTPASGYLGKADINFRVEDDAAASSNIGTLGIIVLSDIDGDGINDVTDLDDDNDGILDVNELNCSPSFIALGQTFSSTLNPFNANSIYAFSGVSVNATFQLQGSANWSSGVNSQSTGGVSGTYINTQPDNTDFPNGDVAIYTYTFSEPVYDVDFKFGGLDNSDRADFLAINGANSTVVNISDINLGGNLVISGQSVVSTAGGANAPSNSIAVSIPGPVTSFSITVGKQDGNSGNVTMQLYELDYCIEKDADVDGTPDYLDLDSDNDGCNDVLESGGTDTNGDGELDGDGFNNSGQVTTGGSITDGYDGLAGGESTATQILVSSSPTAQTETEGGTATFTVVSSTTSTTDYVGTAPTTTPNYSGVSAIDISGTTNYQWYLGNPASGGSALVNDTTYSGVNTPTLSIITDSTLNGNDYCVVISNPNFVCSETQCATLTVDSNPIAIDDTATAIEDTPLNIAPLGNDNFGGDGPSTGTISITTPPTNGTATVNDGGTPNDPTDDTIDYTPNADYNGPDQLTYEICDVDGDCTTAVVDVTVNPVDDTPTATDDTASVDEDDTVNITPLGNDNFGGDGPSTGTISITTPPTNGTATVNDGGTPNDPTDDTIDYTPNADYNGPDQITYEICDADGDCTTAVVDVTVNPVDDTPTAVDDTASVDEDDTVNIAPLGNDNFGGDGPSTGAISITTPPTNGTATVNDGGTPNDPTDDTIDYTPNADYNGPDQITYEICDADGDCTTAVIDVTVNPVDDNPIANNDTSSTNEDVNVIIDITDNDTDSDGTIDDSTLDLDPNTPGQQSVFTVPGEGTFTDNGNGTVTFDPVPGFNNGITTITYTVNDDAGNTSNEAVISVTIPPCPSALDSDGDGLTDCEETTGIDDPSTPDDPTTFPGGPTSDPNDACSPIGINTTDSDGDGLTDCEETTGIDDPSTPDDPTTFPGGPTSDP</sequence>
<evidence type="ECO:0000259" key="3">
    <source>
        <dbReference type="Pfam" id="PF19076"/>
    </source>
</evidence>
<feature type="non-terminal residue" evidence="4">
    <location>
        <position position="1279"/>
    </location>
</feature>
<dbReference type="NCBIfam" id="NF012211">
    <property type="entry name" value="tand_rpt_95"/>
    <property type="match status" value="3"/>
</dbReference>
<dbReference type="PROSITE" id="PS00018">
    <property type="entry name" value="EF_HAND_1"/>
    <property type="match status" value="1"/>
</dbReference>
<dbReference type="InterPro" id="IPR018247">
    <property type="entry name" value="EF_Hand_1_Ca_BS"/>
</dbReference>
<feature type="signal peptide" evidence="2">
    <location>
        <begin position="1"/>
        <end position="29"/>
    </location>
</feature>
<feature type="region of interest" description="Disordered" evidence="1">
    <location>
        <begin position="602"/>
        <end position="644"/>
    </location>
</feature>